<evidence type="ECO:0000313" key="3">
    <source>
        <dbReference type="Proteomes" id="UP001597145"/>
    </source>
</evidence>
<accession>A0ABW4FKB8</accession>
<proteinExistence type="predicted"/>
<dbReference type="Proteomes" id="UP001597145">
    <property type="component" value="Unassembled WGS sequence"/>
</dbReference>
<sequence>MTAQRFSRRWLLVAAGAAGLVGAGVVALPAGAVTAEPDALRARILAGPPPHVGYAESSGRLGLPEIPQLESVTALLTGTTRIRAFVSGADSWRADELTPAGERDTYHLGGAEYVWDFGSDELTRVVGTTPLRLPRAADLLPPQLAQRLFRLAPADPVSPLPARRVAGRTAAGLRLVPADPATTVGGVDVWADPTTGLVLRVEVSPRAGPPLLVTEFVDVTDGPPDPAALVPPVPPGAGAVTASAADLSGALRTLDAPPPPDRLAGRDRVPLAGTPDAQLPGVGLYGSGLAGFALVPLSQEIAGRAVDGAAAAGGTSVEVPGGARAVRLATPLVTVAVRARRRSGVLLMGTVGPEVLDQALRELPQRRRT</sequence>
<dbReference type="InterPro" id="IPR033434">
    <property type="entry name" value="MucB/RseB_N"/>
</dbReference>
<organism evidence="2 3">
    <name type="scientific">Pseudonocardia aurantiaca</name>
    <dbReference type="NCBI Taxonomy" id="75290"/>
    <lineage>
        <taxon>Bacteria</taxon>
        <taxon>Bacillati</taxon>
        <taxon>Actinomycetota</taxon>
        <taxon>Actinomycetes</taxon>
        <taxon>Pseudonocardiales</taxon>
        <taxon>Pseudonocardiaceae</taxon>
        <taxon>Pseudonocardia</taxon>
    </lineage>
</organism>
<dbReference type="RefSeq" id="WP_343987976.1">
    <property type="nucleotide sequence ID" value="NZ_BAAAJG010000029.1"/>
</dbReference>
<dbReference type="InterPro" id="IPR006311">
    <property type="entry name" value="TAT_signal"/>
</dbReference>
<name>A0ABW4FKB8_9PSEU</name>
<protein>
    <submittedName>
        <fullName evidence="2">Sigma-E factor regulatory protein RseB domain-containing protein</fullName>
    </submittedName>
</protein>
<dbReference type="PROSITE" id="PS51318">
    <property type="entry name" value="TAT"/>
    <property type="match status" value="1"/>
</dbReference>
<dbReference type="Pfam" id="PF03888">
    <property type="entry name" value="MucB_RseB"/>
    <property type="match status" value="1"/>
</dbReference>
<dbReference type="Gene3D" id="2.50.20.10">
    <property type="entry name" value="Lipoprotein localisation LolA/LolB/LppX"/>
    <property type="match status" value="1"/>
</dbReference>
<comment type="caution">
    <text evidence="2">The sequence shown here is derived from an EMBL/GenBank/DDBJ whole genome shotgun (WGS) entry which is preliminary data.</text>
</comment>
<evidence type="ECO:0000313" key="2">
    <source>
        <dbReference type="EMBL" id="MFD1530562.1"/>
    </source>
</evidence>
<reference evidence="3" key="1">
    <citation type="journal article" date="2019" name="Int. J. Syst. Evol. Microbiol.">
        <title>The Global Catalogue of Microorganisms (GCM) 10K type strain sequencing project: providing services to taxonomists for standard genome sequencing and annotation.</title>
        <authorList>
            <consortium name="The Broad Institute Genomics Platform"/>
            <consortium name="The Broad Institute Genome Sequencing Center for Infectious Disease"/>
            <person name="Wu L."/>
            <person name="Ma J."/>
        </authorList>
    </citation>
    <scope>NUCLEOTIDE SEQUENCE [LARGE SCALE GENOMIC DNA]</scope>
    <source>
        <strain evidence="3">JCM 12165</strain>
    </source>
</reference>
<keyword evidence="3" id="KW-1185">Reference proteome</keyword>
<feature type="domain" description="MucB/RseB N-terminal" evidence="1">
    <location>
        <begin position="136"/>
        <end position="220"/>
    </location>
</feature>
<evidence type="ECO:0000259" key="1">
    <source>
        <dbReference type="Pfam" id="PF03888"/>
    </source>
</evidence>
<dbReference type="EMBL" id="JBHUCP010000008">
    <property type="protein sequence ID" value="MFD1530562.1"/>
    <property type="molecule type" value="Genomic_DNA"/>
</dbReference>
<gene>
    <name evidence="2" type="ORF">ACFSCY_14020</name>
</gene>